<comment type="caution">
    <text evidence="2">The sequence shown here is derived from an EMBL/GenBank/DDBJ whole genome shotgun (WGS) entry which is preliminary data.</text>
</comment>
<accession>A0A918WZ14</accession>
<sequence length="122" mass="13232">MRQPRINQQETSGSSRAKEAACALLLAAGIALPFAQAVPWFAEHGPDVGRFLDDLFANRISGFFGWDVIVAVLALLFTVTVLDTTLTARQRALTVLGSLLGASVGLPLYLLLRQRNLRRATP</sequence>
<dbReference type="Pfam" id="PF11196">
    <property type="entry name" value="DUF2834"/>
    <property type="match status" value="1"/>
</dbReference>
<dbReference type="RefSeq" id="WP_189824673.1">
    <property type="nucleotide sequence ID" value="NZ_BMVC01000007.1"/>
</dbReference>
<feature type="transmembrane region" description="Helical" evidence="1">
    <location>
        <begin position="61"/>
        <end position="81"/>
    </location>
</feature>
<dbReference type="AlphaFoldDB" id="A0A918WZ14"/>
<keyword evidence="1" id="KW-0812">Transmembrane</keyword>
<dbReference type="EMBL" id="BMVC01000007">
    <property type="protein sequence ID" value="GHC96432.1"/>
    <property type="molecule type" value="Genomic_DNA"/>
</dbReference>
<evidence type="ECO:0000313" key="3">
    <source>
        <dbReference type="Proteomes" id="UP000638353"/>
    </source>
</evidence>
<reference evidence="2" key="2">
    <citation type="submission" date="2020-09" db="EMBL/GenBank/DDBJ databases">
        <authorList>
            <person name="Sun Q."/>
            <person name="Ohkuma M."/>
        </authorList>
    </citation>
    <scope>NUCLEOTIDE SEQUENCE</scope>
    <source>
        <strain evidence="2">JCM 4637</strain>
    </source>
</reference>
<proteinExistence type="predicted"/>
<dbReference type="InterPro" id="IPR021362">
    <property type="entry name" value="DUF2834"/>
</dbReference>
<evidence type="ECO:0008006" key="4">
    <source>
        <dbReference type="Google" id="ProtNLM"/>
    </source>
</evidence>
<evidence type="ECO:0000256" key="1">
    <source>
        <dbReference type="SAM" id="Phobius"/>
    </source>
</evidence>
<keyword evidence="1" id="KW-0472">Membrane</keyword>
<dbReference type="Proteomes" id="UP000638353">
    <property type="component" value="Unassembled WGS sequence"/>
</dbReference>
<keyword evidence="1" id="KW-1133">Transmembrane helix</keyword>
<evidence type="ECO:0000313" key="2">
    <source>
        <dbReference type="EMBL" id="GHC96432.1"/>
    </source>
</evidence>
<reference evidence="2" key="1">
    <citation type="journal article" date="2014" name="Int. J. Syst. Evol. Microbiol.">
        <title>Complete genome sequence of Corynebacterium casei LMG S-19264T (=DSM 44701T), isolated from a smear-ripened cheese.</title>
        <authorList>
            <consortium name="US DOE Joint Genome Institute (JGI-PGF)"/>
            <person name="Walter F."/>
            <person name="Albersmeier A."/>
            <person name="Kalinowski J."/>
            <person name="Ruckert C."/>
        </authorList>
    </citation>
    <scope>NUCLEOTIDE SEQUENCE</scope>
    <source>
        <strain evidence="2">JCM 4637</strain>
    </source>
</reference>
<gene>
    <name evidence="2" type="ORF">GCM10010334_36570</name>
</gene>
<name>A0A918WZ14_9ACTN</name>
<feature type="transmembrane region" description="Helical" evidence="1">
    <location>
        <begin position="93"/>
        <end position="112"/>
    </location>
</feature>
<protein>
    <recommendedName>
        <fullName evidence="4">DUF2834 domain-containing protein</fullName>
    </recommendedName>
</protein>
<organism evidence="2 3">
    <name type="scientific">Streptomyces finlayi</name>
    <dbReference type="NCBI Taxonomy" id="67296"/>
    <lineage>
        <taxon>Bacteria</taxon>
        <taxon>Bacillati</taxon>
        <taxon>Actinomycetota</taxon>
        <taxon>Actinomycetes</taxon>
        <taxon>Kitasatosporales</taxon>
        <taxon>Streptomycetaceae</taxon>
        <taxon>Streptomyces</taxon>
    </lineage>
</organism>